<dbReference type="OrthoDB" id="9801841at2"/>
<dbReference type="InterPro" id="IPR029787">
    <property type="entry name" value="Nucleotide_cyclase"/>
</dbReference>
<dbReference type="Pfam" id="PF00498">
    <property type="entry name" value="FHA"/>
    <property type="match status" value="1"/>
</dbReference>
<organism evidence="3 4">
    <name type="scientific">Paracidovorax cattleyae</name>
    <dbReference type="NCBI Taxonomy" id="80868"/>
    <lineage>
        <taxon>Bacteria</taxon>
        <taxon>Pseudomonadati</taxon>
        <taxon>Pseudomonadota</taxon>
        <taxon>Betaproteobacteria</taxon>
        <taxon>Burkholderiales</taxon>
        <taxon>Comamonadaceae</taxon>
        <taxon>Paracidovorax</taxon>
    </lineage>
</organism>
<dbReference type="PANTHER" id="PTHR43081:SF1">
    <property type="entry name" value="ADENYLATE CYCLASE, TERMINAL-DIFFERENTIATION SPECIFIC"/>
    <property type="match status" value="1"/>
</dbReference>
<dbReference type="PROSITE" id="PS50125">
    <property type="entry name" value="GUANYLATE_CYCLASE_2"/>
    <property type="match status" value="1"/>
</dbReference>
<dbReference type="AlphaFoldDB" id="A0A1H0M0I2"/>
<dbReference type="PROSITE" id="PS50006">
    <property type="entry name" value="FHA_DOMAIN"/>
    <property type="match status" value="1"/>
</dbReference>
<dbReference type="InterPro" id="IPR050697">
    <property type="entry name" value="Adenylyl/Guanylyl_Cyclase_3/4"/>
</dbReference>
<dbReference type="RefSeq" id="WP_092832260.1">
    <property type="nucleotide sequence ID" value="NZ_CP028290.1"/>
</dbReference>
<dbReference type="InterPro" id="IPR000253">
    <property type="entry name" value="FHA_dom"/>
</dbReference>
<dbReference type="Gene3D" id="3.30.70.1230">
    <property type="entry name" value="Nucleotide cyclase"/>
    <property type="match status" value="1"/>
</dbReference>
<dbReference type="CDD" id="cd07302">
    <property type="entry name" value="CHD"/>
    <property type="match status" value="1"/>
</dbReference>
<dbReference type="InterPro" id="IPR008984">
    <property type="entry name" value="SMAD_FHA_dom_sf"/>
</dbReference>
<dbReference type="GO" id="GO:0035556">
    <property type="term" value="P:intracellular signal transduction"/>
    <property type="evidence" value="ECO:0007669"/>
    <property type="project" value="InterPro"/>
</dbReference>
<dbReference type="PANTHER" id="PTHR43081">
    <property type="entry name" value="ADENYLATE CYCLASE, TERMINAL-DIFFERENTIATION SPECIFIC-RELATED"/>
    <property type="match status" value="1"/>
</dbReference>
<dbReference type="GO" id="GO:0004016">
    <property type="term" value="F:adenylate cyclase activity"/>
    <property type="evidence" value="ECO:0007669"/>
    <property type="project" value="UniProtKB-ARBA"/>
</dbReference>
<dbReference type="GO" id="GO:0009190">
    <property type="term" value="P:cyclic nucleotide biosynthetic process"/>
    <property type="evidence" value="ECO:0007669"/>
    <property type="project" value="InterPro"/>
</dbReference>
<evidence type="ECO:0000259" key="2">
    <source>
        <dbReference type="PROSITE" id="PS50125"/>
    </source>
</evidence>
<evidence type="ECO:0000313" key="3">
    <source>
        <dbReference type="EMBL" id="SDO73979.1"/>
    </source>
</evidence>
<keyword evidence="4" id="KW-1185">Reference proteome</keyword>
<dbReference type="InterPro" id="IPR001054">
    <property type="entry name" value="A/G_cyclase"/>
</dbReference>
<dbReference type="SUPFAM" id="SSF49879">
    <property type="entry name" value="SMAD/FHA domain"/>
    <property type="match status" value="1"/>
</dbReference>
<reference evidence="4" key="1">
    <citation type="submission" date="2016-10" db="EMBL/GenBank/DDBJ databases">
        <authorList>
            <person name="Varghese N."/>
            <person name="Submissions S."/>
        </authorList>
    </citation>
    <scope>NUCLEOTIDE SEQUENCE [LARGE SCALE GENOMIC DNA]</scope>
    <source>
        <strain evidence="4">DSM 17101</strain>
    </source>
</reference>
<dbReference type="Proteomes" id="UP000199317">
    <property type="component" value="Unassembled WGS sequence"/>
</dbReference>
<dbReference type="Gene3D" id="2.60.200.20">
    <property type="match status" value="1"/>
</dbReference>
<evidence type="ECO:0000259" key="1">
    <source>
        <dbReference type="PROSITE" id="PS50006"/>
    </source>
</evidence>
<accession>A0A1H0M0I2</accession>
<feature type="domain" description="Guanylate cyclase" evidence="2">
    <location>
        <begin position="7"/>
        <end position="120"/>
    </location>
</feature>
<name>A0A1H0M0I2_9BURK</name>
<sequence>MRTVRHTVVFSDIVGTTALFEAQGNTRATTAVTGLTEWMAAALGLHGGRVVKTLGDGVLAVFSEPASAVAAVVDMARRHHERPGKPDGAMDLRVGMAYGELVEVDGDTYGDAVNIASRLCERAGAREILADAATVEIAGSVEGAGYVRMGALELRGRAEPLMVYQVDWRVGDEHGPLTQRAGLASELAPIHPPNTWIELAWSGSIRTFGASDSPLHVGRGSQAPVRVADPRVSRVHARIEWRGGTVVFTDLSSYGSWVRFDGSETVVALRRSACLLHGSGQIALGVPFGRTDTPTLGFGVTDTELPETWDTLPPY</sequence>
<protein>
    <submittedName>
        <fullName evidence="3">Adenylate cyclase, class 3</fullName>
    </submittedName>
</protein>
<dbReference type="CDD" id="cd00060">
    <property type="entry name" value="FHA"/>
    <property type="match status" value="1"/>
</dbReference>
<gene>
    <name evidence="3" type="ORF">SAMN04489708_10370</name>
</gene>
<dbReference type="Pfam" id="PF00211">
    <property type="entry name" value="Guanylate_cyc"/>
    <property type="match status" value="1"/>
</dbReference>
<proteinExistence type="predicted"/>
<dbReference type="SUPFAM" id="SSF55073">
    <property type="entry name" value="Nucleotide cyclase"/>
    <property type="match status" value="1"/>
</dbReference>
<feature type="domain" description="FHA" evidence="1">
    <location>
        <begin position="215"/>
        <end position="258"/>
    </location>
</feature>
<evidence type="ECO:0000313" key="4">
    <source>
        <dbReference type="Proteomes" id="UP000199317"/>
    </source>
</evidence>
<dbReference type="EMBL" id="FNJL01000003">
    <property type="protein sequence ID" value="SDO73979.1"/>
    <property type="molecule type" value="Genomic_DNA"/>
</dbReference>